<comment type="caution">
    <text evidence="2">The sequence shown here is derived from an EMBL/GenBank/DDBJ whole genome shotgun (WGS) entry which is preliminary data.</text>
</comment>
<dbReference type="eggNOG" id="COG1305">
    <property type="taxonomic scope" value="Bacteria"/>
</dbReference>
<dbReference type="EMBL" id="ABVL01000024">
    <property type="protein sequence ID" value="EDY17099.1"/>
    <property type="molecule type" value="Genomic_DNA"/>
</dbReference>
<gene>
    <name evidence="2" type="ORF">CfE428DRAFT_5444</name>
</gene>
<dbReference type="Proteomes" id="UP000005824">
    <property type="component" value="Unassembled WGS sequence"/>
</dbReference>
<dbReference type="PANTHER" id="PTHR33490">
    <property type="entry name" value="BLR5614 PROTEIN-RELATED"/>
    <property type="match status" value="1"/>
</dbReference>
<name>B4D954_9BACT</name>
<dbReference type="Pfam" id="PF01841">
    <property type="entry name" value="Transglut_core"/>
    <property type="match status" value="1"/>
</dbReference>
<dbReference type="InterPro" id="IPR038765">
    <property type="entry name" value="Papain-like_cys_pep_sf"/>
</dbReference>
<dbReference type="SUPFAM" id="SSF54001">
    <property type="entry name" value="Cysteine proteinases"/>
    <property type="match status" value="1"/>
</dbReference>
<dbReference type="STRING" id="497964.CfE428DRAFT_5444"/>
<evidence type="ECO:0000313" key="3">
    <source>
        <dbReference type="Proteomes" id="UP000005824"/>
    </source>
</evidence>
<dbReference type="AlphaFoldDB" id="B4D954"/>
<sequence>MLGVGCSAFFPGCSAFSIVKIGIHYQTQYAYTEPVSFSTHLFRLFPKSDRYVSLRRLAFQTNADAQVNYRRDLFDNEIASCFYPEKSALLQAALQIELELTPRNAFDFLLDSPALNLPFTYTAREAHALSPYLQNRPAPLLPFWQPPIEPQPTVETLVSLNSALHEHLAYERRDEGAAYTPEETLQLGRGACRDFAVLLAEVARGLGLAARLASGYLCEFESDDKRAEGALHAWTEIYLPGAGWVGFDPTNGYLCNHHHITAAVGFTPEDISPILGRYYHSTHVPANMMATLQITPHD</sequence>
<protein>
    <submittedName>
        <fullName evidence="2">Transglutaminase domain protein</fullName>
    </submittedName>
</protein>
<evidence type="ECO:0000313" key="2">
    <source>
        <dbReference type="EMBL" id="EDY17099.1"/>
    </source>
</evidence>
<feature type="domain" description="Transglutaminase-like" evidence="1">
    <location>
        <begin position="184"/>
        <end position="251"/>
    </location>
</feature>
<dbReference type="InParanoid" id="B4D954"/>
<evidence type="ECO:0000259" key="1">
    <source>
        <dbReference type="SMART" id="SM00460"/>
    </source>
</evidence>
<keyword evidence="3" id="KW-1185">Reference proteome</keyword>
<dbReference type="SMART" id="SM00460">
    <property type="entry name" value="TGc"/>
    <property type="match status" value="1"/>
</dbReference>
<organism evidence="2 3">
    <name type="scientific">Chthoniobacter flavus Ellin428</name>
    <dbReference type="NCBI Taxonomy" id="497964"/>
    <lineage>
        <taxon>Bacteria</taxon>
        <taxon>Pseudomonadati</taxon>
        <taxon>Verrucomicrobiota</taxon>
        <taxon>Spartobacteria</taxon>
        <taxon>Chthoniobacterales</taxon>
        <taxon>Chthoniobacteraceae</taxon>
        <taxon>Chthoniobacter</taxon>
    </lineage>
</organism>
<dbReference type="PANTHER" id="PTHR33490:SF1">
    <property type="entry name" value="SLL1233 PROTEIN"/>
    <property type="match status" value="1"/>
</dbReference>
<accession>B4D954</accession>
<dbReference type="Gene3D" id="3.10.620.30">
    <property type="match status" value="1"/>
</dbReference>
<reference evidence="2 3" key="1">
    <citation type="journal article" date="2011" name="J. Bacteriol.">
        <title>Genome sequence of Chthoniobacter flavus Ellin428, an aerobic heterotrophic soil bacterium.</title>
        <authorList>
            <person name="Kant R."/>
            <person name="van Passel M.W."/>
            <person name="Palva A."/>
            <person name="Lucas S."/>
            <person name="Lapidus A."/>
            <person name="Glavina Del Rio T."/>
            <person name="Dalin E."/>
            <person name="Tice H."/>
            <person name="Bruce D."/>
            <person name="Goodwin L."/>
            <person name="Pitluck S."/>
            <person name="Larimer F.W."/>
            <person name="Land M.L."/>
            <person name="Hauser L."/>
            <person name="Sangwan P."/>
            <person name="de Vos W.M."/>
            <person name="Janssen P.H."/>
            <person name="Smidt H."/>
        </authorList>
    </citation>
    <scope>NUCLEOTIDE SEQUENCE [LARGE SCALE GENOMIC DNA]</scope>
    <source>
        <strain evidence="2 3">Ellin428</strain>
    </source>
</reference>
<dbReference type="InterPro" id="IPR013589">
    <property type="entry name" value="Bac_transglu_N"/>
</dbReference>
<dbReference type="Pfam" id="PF08379">
    <property type="entry name" value="Bact_transglu_N"/>
    <property type="match status" value="1"/>
</dbReference>
<proteinExistence type="predicted"/>
<dbReference type="InterPro" id="IPR002931">
    <property type="entry name" value="Transglutaminase-like"/>
</dbReference>